<dbReference type="InterPro" id="IPR001810">
    <property type="entry name" value="F-box_dom"/>
</dbReference>
<sequence>MYDPDQESQDLSQSHHRFLFIFMESPPHHHPADLEIITKKAKKGDDDEASNAETPIISFLEILPVELKLEILSRIPLKAQGRMKCLSKPWQKFIDEFQYPNCISIMKPLYCWGFLLCLENDSKSNSGSTFVMHRQIHLEHELQTHVGFDDLVESFSDSLGFNPNTRELLDSSSGLLLFCHRNKKAKQVRFSVWLYYHRRGINVSVPFSKWYFYYVLNPFTKQCVRIAKPCPKTARCMYAALAYDAEESSFFKIVRFQGFRGLQVYSSQTGQWTNLKYHLEDEVTQSVWVRKCEYLKGAIYRVSHSGHLLIFKINEEVSLEDQARAIELPEIAWENPNSGCIGIRDDAIQYAFWNGTSLLIWELKHQLEWCLVYKSKDALQSTREVIDGSHALAIHPYNNWVLFKKDDHVFCFYCNLDSIVHHQLKRGGSDIRNWNFALGFPITQCIFPFVVKLKNDQTGIFS</sequence>
<organism evidence="3 4">
    <name type="scientific">Quillaja saponaria</name>
    <name type="common">Soap bark tree</name>
    <dbReference type="NCBI Taxonomy" id="32244"/>
    <lineage>
        <taxon>Eukaryota</taxon>
        <taxon>Viridiplantae</taxon>
        <taxon>Streptophyta</taxon>
        <taxon>Embryophyta</taxon>
        <taxon>Tracheophyta</taxon>
        <taxon>Spermatophyta</taxon>
        <taxon>Magnoliopsida</taxon>
        <taxon>eudicotyledons</taxon>
        <taxon>Gunneridae</taxon>
        <taxon>Pentapetalae</taxon>
        <taxon>rosids</taxon>
        <taxon>fabids</taxon>
        <taxon>Fabales</taxon>
        <taxon>Quillajaceae</taxon>
        <taxon>Quillaja</taxon>
    </lineage>
</organism>
<name>A0AAD7L270_QUISA</name>
<evidence type="ECO:0000259" key="2">
    <source>
        <dbReference type="Pfam" id="PF24750"/>
    </source>
</evidence>
<keyword evidence="4" id="KW-1185">Reference proteome</keyword>
<dbReference type="InterPro" id="IPR056592">
    <property type="entry name" value="Beta-prop_At3g26010-like"/>
</dbReference>
<evidence type="ECO:0000259" key="1">
    <source>
        <dbReference type="Pfam" id="PF00646"/>
    </source>
</evidence>
<comment type="caution">
    <text evidence="3">The sequence shown here is derived from an EMBL/GenBank/DDBJ whole genome shotgun (WGS) entry which is preliminary data.</text>
</comment>
<dbReference type="EMBL" id="JARAOO010000012">
    <property type="protein sequence ID" value="KAJ7949501.1"/>
    <property type="molecule type" value="Genomic_DNA"/>
</dbReference>
<evidence type="ECO:0000313" key="3">
    <source>
        <dbReference type="EMBL" id="KAJ7949501.1"/>
    </source>
</evidence>
<dbReference type="SUPFAM" id="SSF81383">
    <property type="entry name" value="F-box domain"/>
    <property type="match status" value="1"/>
</dbReference>
<dbReference type="InterPro" id="IPR055290">
    <property type="entry name" value="At3g26010-like"/>
</dbReference>
<dbReference type="PANTHER" id="PTHR35546">
    <property type="entry name" value="F-BOX PROTEIN INTERACTION DOMAIN PROTEIN-RELATED"/>
    <property type="match status" value="1"/>
</dbReference>
<reference evidence="3" key="1">
    <citation type="journal article" date="2023" name="Science">
        <title>Elucidation of the pathway for biosynthesis of saponin adjuvants from the soapbark tree.</title>
        <authorList>
            <person name="Reed J."/>
            <person name="Orme A."/>
            <person name="El-Demerdash A."/>
            <person name="Owen C."/>
            <person name="Martin L.B.B."/>
            <person name="Misra R.C."/>
            <person name="Kikuchi S."/>
            <person name="Rejzek M."/>
            <person name="Martin A.C."/>
            <person name="Harkess A."/>
            <person name="Leebens-Mack J."/>
            <person name="Louveau T."/>
            <person name="Stephenson M.J."/>
            <person name="Osbourn A."/>
        </authorList>
    </citation>
    <scope>NUCLEOTIDE SEQUENCE</scope>
    <source>
        <strain evidence="3">S10</strain>
    </source>
</reference>
<dbReference type="Proteomes" id="UP001163823">
    <property type="component" value="Chromosome 12"/>
</dbReference>
<gene>
    <name evidence="3" type="ORF">O6P43_029829</name>
</gene>
<evidence type="ECO:0000313" key="4">
    <source>
        <dbReference type="Proteomes" id="UP001163823"/>
    </source>
</evidence>
<feature type="domain" description="F-box protein At3g26010-like beta-propeller" evidence="2">
    <location>
        <begin position="208"/>
        <end position="417"/>
    </location>
</feature>
<dbReference type="Pfam" id="PF00646">
    <property type="entry name" value="F-box"/>
    <property type="match status" value="1"/>
</dbReference>
<dbReference type="KEGG" id="qsa:O6P43_029829"/>
<dbReference type="AlphaFoldDB" id="A0AAD7L270"/>
<dbReference type="Pfam" id="PF24750">
    <property type="entry name" value="b-prop_At3g26010-like"/>
    <property type="match status" value="1"/>
</dbReference>
<protein>
    <submittedName>
        <fullName evidence="3">F-box protein</fullName>
    </submittedName>
</protein>
<dbReference type="PANTHER" id="PTHR35546:SF25">
    <property type="entry name" value="F-BOX DOMAIN-CONTAINING PROTEIN"/>
    <property type="match status" value="1"/>
</dbReference>
<dbReference type="InterPro" id="IPR036047">
    <property type="entry name" value="F-box-like_dom_sf"/>
</dbReference>
<proteinExistence type="predicted"/>
<feature type="domain" description="F-box" evidence="1">
    <location>
        <begin position="61"/>
        <end position="96"/>
    </location>
</feature>
<accession>A0AAD7L270</accession>